<dbReference type="PROSITE" id="PS51273">
    <property type="entry name" value="GATASE_TYPE_1"/>
    <property type="match status" value="1"/>
</dbReference>
<dbReference type="Gene3D" id="3.40.50.880">
    <property type="match status" value="1"/>
</dbReference>
<dbReference type="GO" id="GO:0005829">
    <property type="term" value="C:cytosol"/>
    <property type="evidence" value="ECO:0007669"/>
    <property type="project" value="TreeGrafter"/>
</dbReference>
<dbReference type="InterPro" id="IPR044992">
    <property type="entry name" value="ChyE-like"/>
</dbReference>
<dbReference type="PANTHER" id="PTHR42695:SF5">
    <property type="entry name" value="GLUTAMINE AMIDOTRANSFERASE YLR126C-RELATED"/>
    <property type="match status" value="1"/>
</dbReference>
<dbReference type="KEGG" id="bvi:Bcep1808_6785"/>
<proteinExistence type="predicted"/>
<keyword evidence="2" id="KW-0614">Plasmid</keyword>
<evidence type="ECO:0000313" key="3">
    <source>
        <dbReference type="Proteomes" id="UP000002287"/>
    </source>
</evidence>
<dbReference type="CDD" id="cd01741">
    <property type="entry name" value="GATase1_1"/>
    <property type="match status" value="1"/>
</dbReference>
<gene>
    <name evidence="2" type="ordered locus">Bcep1808_6785</name>
</gene>
<geneLocation type="plasmid" evidence="2 3">
    <name>pBVIE01</name>
</geneLocation>
<keyword evidence="2" id="KW-0315">Glutamine amidotransferase</keyword>
<organism evidence="2 3">
    <name type="scientific">Burkholderia vietnamiensis (strain G4 / LMG 22486)</name>
    <name type="common">Burkholderia cepacia (strain R1808)</name>
    <dbReference type="NCBI Taxonomy" id="269482"/>
    <lineage>
        <taxon>Bacteria</taxon>
        <taxon>Pseudomonadati</taxon>
        <taxon>Pseudomonadota</taxon>
        <taxon>Betaproteobacteria</taxon>
        <taxon>Burkholderiales</taxon>
        <taxon>Burkholderiaceae</taxon>
        <taxon>Burkholderia</taxon>
        <taxon>Burkholderia cepacia complex</taxon>
    </lineage>
</organism>
<dbReference type="PANTHER" id="PTHR42695">
    <property type="entry name" value="GLUTAMINE AMIDOTRANSFERASE YLR126C-RELATED"/>
    <property type="match status" value="1"/>
</dbReference>
<reference evidence="2 3" key="1">
    <citation type="submission" date="2007-03" db="EMBL/GenBank/DDBJ databases">
        <title>Complete sequence of plasmid pBVIE01 of Burkholderia vietnamiensis G4.</title>
        <authorList>
            <consortium name="US DOE Joint Genome Institute"/>
            <person name="Copeland A."/>
            <person name="Lucas S."/>
            <person name="Lapidus A."/>
            <person name="Barry K."/>
            <person name="Detter J.C."/>
            <person name="Glavina del Rio T."/>
            <person name="Hammon N."/>
            <person name="Israni S."/>
            <person name="Dalin E."/>
            <person name="Tice H."/>
            <person name="Pitluck S."/>
            <person name="Chain P."/>
            <person name="Malfatti S."/>
            <person name="Shin M."/>
            <person name="Vergez L."/>
            <person name="Schmutz J."/>
            <person name="Larimer F."/>
            <person name="Land M."/>
            <person name="Hauser L."/>
            <person name="Kyrpides N."/>
            <person name="Tiedje J."/>
            <person name="Richardson P."/>
        </authorList>
    </citation>
    <scope>NUCLEOTIDE SEQUENCE [LARGE SCALE GENOMIC DNA]</scope>
    <source>
        <strain evidence="3">G4 / LMG 22486</strain>
        <plasmid evidence="2 3">pBVIE01</plasmid>
    </source>
</reference>
<feature type="domain" description="Glutamine amidotransferase" evidence="1">
    <location>
        <begin position="37"/>
        <end position="204"/>
    </location>
</feature>
<dbReference type="Pfam" id="PF00117">
    <property type="entry name" value="GATase"/>
    <property type="match status" value="1"/>
</dbReference>
<protein>
    <submittedName>
        <fullName evidence="2">Glutamine amidotransferase class-I</fullName>
    </submittedName>
</protein>
<name>A4JTR9_BURVG</name>
<accession>A4JTR9</accession>
<sequence>MRIPHLAVVEGNTAETRQLQLAAGGSAYSASYADVLQNLRDVKVDIIYPTDEGELPSVDALGNLDGVVLTGSWLNIYNGGEAIDRQVELMRRVFQSGTPFFGSCWGLQVATVAAGGTVRRNPRGREVGVAEPLRKTEAGQDHPLLRGKPDPYMALTVHLDEVESVAPGMTVLAGNSWSAVQAAEFSSGDSVGWAVQYHPEFSLRNIAGFVRRYGADLIAQGTLKDEASVEQKAKSLELCESAATGASAAETLNLDDTVLSSASRTRELTNWFDFLVLPTMTRRGRP</sequence>
<dbReference type="SUPFAM" id="SSF52317">
    <property type="entry name" value="Class I glutamine amidotransferase-like"/>
    <property type="match status" value="1"/>
</dbReference>
<dbReference type="Proteomes" id="UP000002287">
    <property type="component" value="Plasmid pBVIE01"/>
</dbReference>
<dbReference type="InterPro" id="IPR029062">
    <property type="entry name" value="Class_I_gatase-like"/>
</dbReference>
<keyword evidence="2" id="KW-0808">Transferase</keyword>
<dbReference type="InterPro" id="IPR017926">
    <property type="entry name" value="GATASE"/>
</dbReference>
<dbReference type="HOGENOM" id="CLU_065056_0_0_4"/>
<dbReference type="EMBL" id="CP000617">
    <property type="protein sequence ID" value="ABO59672.1"/>
    <property type="molecule type" value="Genomic_DNA"/>
</dbReference>
<evidence type="ECO:0000313" key="2">
    <source>
        <dbReference type="EMBL" id="ABO59672.1"/>
    </source>
</evidence>
<evidence type="ECO:0000259" key="1">
    <source>
        <dbReference type="Pfam" id="PF00117"/>
    </source>
</evidence>
<dbReference type="AlphaFoldDB" id="A4JTR9"/>
<dbReference type="GO" id="GO:0016740">
    <property type="term" value="F:transferase activity"/>
    <property type="evidence" value="ECO:0007669"/>
    <property type="project" value="UniProtKB-KW"/>
</dbReference>